<protein>
    <submittedName>
        <fullName evidence="1">Uncharacterized protein</fullName>
    </submittedName>
</protein>
<organism evidence="1">
    <name type="scientific">viral metagenome</name>
    <dbReference type="NCBI Taxonomy" id="1070528"/>
    <lineage>
        <taxon>unclassified sequences</taxon>
        <taxon>metagenomes</taxon>
        <taxon>organismal metagenomes</taxon>
    </lineage>
</organism>
<dbReference type="EMBL" id="MN740839">
    <property type="protein sequence ID" value="QHU14369.1"/>
    <property type="molecule type" value="Genomic_DNA"/>
</dbReference>
<evidence type="ECO:0000313" key="1">
    <source>
        <dbReference type="EMBL" id="QHU14369.1"/>
    </source>
</evidence>
<name>A0A6C0K9L1_9ZZZZ</name>
<proteinExistence type="predicted"/>
<sequence length="192" mass="20330">MEFIYQVVIVYVLFLILLSCRDEGFQSCNLASVSDPGIILGSQDVKPAGILLPKQKDVAAAYSVSNVVTAPPNVYTAEPSVTPAPRPYSDMNDFETIPDVNEVLGTGLAAGAAELSYDIKYTDPTVVNTDLTDEGLSAKISSREFVTPSPGSLGSSGLDCAEVSGSKCNPKWTDAALQFCSVDRENCTPVPV</sequence>
<reference evidence="1" key="1">
    <citation type="journal article" date="2020" name="Nature">
        <title>Giant virus diversity and host interactions through global metagenomics.</title>
        <authorList>
            <person name="Schulz F."/>
            <person name="Roux S."/>
            <person name="Paez-Espino D."/>
            <person name="Jungbluth S."/>
            <person name="Walsh D.A."/>
            <person name="Denef V.J."/>
            <person name="McMahon K.D."/>
            <person name="Konstantinidis K.T."/>
            <person name="Eloe-Fadrosh E.A."/>
            <person name="Kyrpides N.C."/>
            <person name="Woyke T."/>
        </authorList>
    </citation>
    <scope>NUCLEOTIDE SEQUENCE</scope>
    <source>
        <strain evidence="1">GVMAG-S-1102113-118</strain>
    </source>
</reference>
<accession>A0A6C0K9L1</accession>
<dbReference type="AlphaFoldDB" id="A0A6C0K9L1"/>